<keyword evidence="2" id="KW-0479">Metal-binding</keyword>
<gene>
    <name evidence="3" type="ORF">OO016_02060</name>
</gene>
<sequence>MNAQTKESQSQITPEGAVSLLKEGNARFRENRKADRDLMVQVSQTAGGQYPFATILSCIDSRVSAELIFDQGVGDIFSARVAGNIVNEDLLGSMEFACKLAGTKVIVVLGHTSCGAVKGACDDAKLGNLTVLVSKIKPAVEAVTQPEDPKMRNSKNLDFVDRVAEMNVKLTIEDIRRKSRVLQDMEEFGEIQIRGAMYDIKSGKVTFMD</sequence>
<dbReference type="SMART" id="SM00947">
    <property type="entry name" value="Pro_CA"/>
    <property type="match status" value="1"/>
</dbReference>
<evidence type="ECO:0000256" key="1">
    <source>
        <dbReference type="ARBA" id="ARBA00006217"/>
    </source>
</evidence>
<dbReference type="RefSeq" id="WP_266011921.1">
    <property type="nucleotide sequence ID" value="NZ_JAPFQP010000001.1"/>
</dbReference>
<feature type="binding site" evidence="2">
    <location>
        <position position="114"/>
    </location>
    <ligand>
        <name>Zn(2+)</name>
        <dbReference type="ChEBI" id="CHEBI:29105"/>
    </ligand>
</feature>
<dbReference type="PANTHER" id="PTHR11002">
    <property type="entry name" value="CARBONIC ANHYDRASE"/>
    <property type="match status" value="1"/>
</dbReference>
<dbReference type="Proteomes" id="UP001207116">
    <property type="component" value="Unassembled WGS sequence"/>
</dbReference>
<feature type="binding site" evidence="2">
    <location>
        <position position="111"/>
    </location>
    <ligand>
        <name>Zn(2+)</name>
        <dbReference type="ChEBI" id="CHEBI:29105"/>
    </ligand>
</feature>
<reference evidence="3" key="1">
    <citation type="submission" date="2022-11" db="EMBL/GenBank/DDBJ databases">
        <title>The characterization of three novel Bacteroidetes species and genomic analysis of their roles in tidal elemental geochemical cycles.</title>
        <authorList>
            <person name="Ma K.-J."/>
        </authorList>
    </citation>
    <scope>NUCLEOTIDE SEQUENCE</scope>
    <source>
        <strain evidence="3">M415</strain>
    </source>
</reference>
<dbReference type="Gene3D" id="3.40.1050.10">
    <property type="entry name" value="Carbonic anhydrase"/>
    <property type="match status" value="1"/>
</dbReference>
<evidence type="ECO:0000313" key="3">
    <source>
        <dbReference type="EMBL" id="MCX2718376.1"/>
    </source>
</evidence>
<dbReference type="Pfam" id="PF00484">
    <property type="entry name" value="Pro_CA"/>
    <property type="match status" value="1"/>
</dbReference>
<dbReference type="NCBIfam" id="NF011765">
    <property type="entry name" value="PRK15219.1"/>
    <property type="match status" value="1"/>
</dbReference>
<dbReference type="GO" id="GO:0004089">
    <property type="term" value="F:carbonate dehydratase activity"/>
    <property type="evidence" value="ECO:0007669"/>
    <property type="project" value="InterPro"/>
</dbReference>
<dbReference type="CDD" id="cd03378">
    <property type="entry name" value="beta_CA_cladeC"/>
    <property type="match status" value="1"/>
</dbReference>
<evidence type="ECO:0000256" key="2">
    <source>
        <dbReference type="PIRSR" id="PIRSR601765-1"/>
    </source>
</evidence>
<name>A0AAE3MIV5_9FLAO</name>
<accession>A0AAE3MIV5</accession>
<dbReference type="EMBL" id="JAPFQP010000001">
    <property type="protein sequence ID" value="MCX2718376.1"/>
    <property type="molecule type" value="Genomic_DNA"/>
</dbReference>
<keyword evidence="4" id="KW-1185">Reference proteome</keyword>
<comment type="caution">
    <text evidence="3">The sequence shown here is derived from an EMBL/GenBank/DDBJ whole genome shotgun (WGS) entry which is preliminary data.</text>
</comment>
<feature type="binding site" evidence="2">
    <location>
        <position position="60"/>
    </location>
    <ligand>
        <name>Zn(2+)</name>
        <dbReference type="ChEBI" id="CHEBI:29105"/>
    </ligand>
</feature>
<feature type="binding site" evidence="2">
    <location>
        <position position="58"/>
    </location>
    <ligand>
        <name>Zn(2+)</name>
        <dbReference type="ChEBI" id="CHEBI:29105"/>
    </ligand>
</feature>
<keyword evidence="2" id="KW-0862">Zinc</keyword>
<dbReference type="PANTHER" id="PTHR11002:SF79">
    <property type="entry name" value="CARBONIC ANHYDRASE 2"/>
    <property type="match status" value="1"/>
</dbReference>
<dbReference type="InterPro" id="IPR001765">
    <property type="entry name" value="Carbonic_anhydrase"/>
</dbReference>
<evidence type="ECO:0000313" key="4">
    <source>
        <dbReference type="Proteomes" id="UP001207116"/>
    </source>
</evidence>
<proteinExistence type="inferred from homology"/>
<dbReference type="AlphaFoldDB" id="A0AAE3MIV5"/>
<protein>
    <submittedName>
        <fullName evidence="3">Carbonic anhydrase family protein</fullName>
    </submittedName>
</protein>
<dbReference type="SUPFAM" id="SSF53056">
    <property type="entry name" value="beta-carbonic anhydrase, cab"/>
    <property type="match status" value="1"/>
</dbReference>
<comment type="similarity">
    <text evidence="1">Belongs to the beta-class carbonic anhydrase family.</text>
</comment>
<dbReference type="GO" id="GO:0008270">
    <property type="term" value="F:zinc ion binding"/>
    <property type="evidence" value="ECO:0007669"/>
    <property type="project" value="InterPro"/>
</dbReference>
<comment type="cofactor">
    <cofactor evidence="2">
        <name>Zn(2+)</name>
        <dbReference type="ChEBI" id="CHEBI:29105"/>
    </cofactor>
    <text evidence="2">Binds 1 zinc ion per subunit.</text>
</comment>
<organism evidence="3 4">
    <name type="scientific">Lentiprolixibacter aurantiacus</name>
    <dbReference type="NCBI Taxonomy" id="2993939"/>
    <lineage>
        <taxon>Bacteria</taxon>
        <taxon>Pseudomonadati</taxon>
        <taxon>Bacteroidota</taxon>
        <taxon>Flavobacteriia</taxon>
        <taxon>Flavobacteriales</taxon>
        <taxon>Flavobacteriaceae</taxon>
        <taxon>Lentiprolixibacter</taxon>
    </lineage>
</organism>
<dbReference type="InterPro" id="IPR036874">
    <property type="entry name" value="Carbonic_anhydrase_sf"/>
</dbReference>